<dbReference type="Pfam" id="PF00300">
    <property type="entry name" value="His_Phos_1"/>
    <property type="match status" value="1"/>
</dbReference>
<organism evidence="1">
    <name type="scientific">hydrothermal vent metagenome</name>
    <dbReference type="NCBI Taxonomy" id="652676"/>
    <lineage>
        <taxon>unclassified sequences</taxon>
        <taxon>metagenomes</taxon>
        <taxon>ecological metagenomes</taxon>
    </lineage>
</organism>
<dbReference type="EC" id="3.1.3.73" evidence="1"/>
<dbReference type="InterPro" id="IPR017578">
    <property type="entry name" value="Ribazole_CobC"/>
</dbReference>
<dbReference type="InterPro" id="IPR013078">
    <property type="entry name" value="His_Pase_superF_clade-1"/>
</dbReference>
<dbReference type="NCBIfam" id="TIGR03162">
    <property type="entry name" value="ribazole_cobC"/>
    <property type="match status" value="1"/>
</dbReference>
<dbReference type="PANTHER" id="PTHR48100">
    <property type="entry name" value="BROAD-SPECIFICITY PHOSPHATASE YOR283W-RELATED"/>
    <property type="match status" value="1"/>
</dbReference>
<dbReference type="EMBL" id="UOEP01000031">
    <property type="protein sequence ID" value="VAW14041.1"/>
    <property type="molecule type" value="Genomic_DNA"/>
</dbReference>
<reference evidence="1" key="1">
    <citation type="submission" date="2018-06" db="EMBL/GenBank/DDBJ databases">
        <authorList>
            <person name="Zhirakovskaya E."/>
        </authorList>
    </citation>
    <scope>NUCLEOTIDE SEQUENCE</scope>
</reference>
<dbReference type="PANTHER" id="PTHR48100:SF59">
    <property type="entry name" value="ADENOSYLCOBALAMIN_ALPHA-RIBAZOLE PHOSPHATASE"/>
    <property type="match status" value="1"/>
</dbReference>
<dbReference type="SMART" id="SM00855">
    <property type="entry name" value="PGAM"/>
    <property type="match status" value="1"/>
</dbReference>
<dbReference type="GO" id="GO:0009236">
    <property type="term" value="P:cobalamin biosynthetic process"/>
    <property type="evidence" value="ECO:0007669"/>
    <property type="project" value="InterPro"/>
</dbReference>
<dbReference type="AlphaFoldDB" id="A0A3B0T5K9"/>
<dbReference type="CDD" id="cd07067">
    <property type="entry name" value="HP_PGM_like"/>
    <property type="match status" value="1"/>
</dbReference>
<protein>
    <submittedName>
        <fullName evidence="1">Alpha-ribazole-5'-phosphate phosphatase</fullName>
        <ecNumber evidence="1">3.1.3.73</ecNumber>
    </submittedName>
</protein>
<sequence length="182" mass="21125">MKIYCVRHTKVDIPEGVCYGQSDIGLKDMYGQEKAKVLLSLNGLEFDEIYSSPLFRCRKLAEDLFPTNKIIFDGRLKELDFGDWEMKTWDEVYGNPEGKAWMDNYLEAPCPGGESYKELRQRVNDFYMEISERNFRQIAIVTHAGVIRLLKSIIEQLPVEVLFRDFKPGFGEIVQLNSNLIQ</sequence>
<keyword evidence="1" id="KW-0378">Hydrolase</keyword>
<accession>A0A3B0T5K9</accession>
<dbReference type="Gene3D" id="3.40.50.1240">
    <property type="entry name" value="Phosphoglycerate mutase-like"/>
    <property type="match status" value="1"/>
</dbReference>
<dbReference type="GO" id="GO:0005737">
    <property type="term" value="C:cytoplasm"/>
    <property type="evidence" value="ECO:0007669"/>
    <property type="project" value="TreeGrafter"/>
</dbReference>
<dbReference type="InterPro" id="IPR050275">
    <property type="entry name" value="PGM_Phosphatase"/>
</dbReference>
<proteinExistence type="predicted"/>
<dbReference type="GO" id="GO:0043755">
    <property type="term" value="F:alpha-ribazole phosphatase activity"/>
    <property type="evidence" value="ECO:0007669"/>
    <property type="project" value="UniProtKB-EC"/>
</dbReference>
<name>A0A3B0T5K9_9ZZZZ</name>
<evidence type="ECO:0000313" key="1">
    <source>
        <dbReference type="EMBL" id="VAW14041.1"/>
    </source>
</evidence>
<dbReference type="InterPro" id="IPR029033">
    <property type="entry name" value="His_PPase_superfam"/>
</dbReference>
<dbReference type="SUPFAM" id="SSF53254">
    <property type="entry name" value="Phosphoglycerate mutase-like"/>
    <property type="match status" value="1"/>
</dbReference>
<gene>
    <name evidence="1" type="ORF">MNBD_BACTEROID01-2778</name>
</gene>